<protein>
    <recommendedName>
        <fullName evidence="3">Thiazole-containing bacteriocin maturation protein</fullName>
    </recommendedName>
</protein>
<dbReference type="Proteomes" id="UP000031364">
    <property type="component" value="Unassembled WGS sequence"/>
</dbReference>
<dbReference type="Gene3D" id="3.90.930.60">
    <property type="match status" value="1"/>
</dbReference>
<keyword evidence="2" id="KW-1185">Reference proteome</keyword>
<reference evidence="1 2" key="1">
    <citation type="journal article" date="2014" name="Int. J. Syst. Evol. Microbiol.">
        <title>Nocardia vulneris sp. nov., isolated from wounds of human patients in North America.</title>
        <authorList>
            <person name="Lasker B.A."/>
            <person name="Bell M."/>
            <person name="Klenk H.P."/>
            <person name="Sproer C."/>
            <person name="Schumann C."/>
            <person name="Schumann P."/>
            <person name="Brown J.M."/>
        </authorList>
    </citation>
    <scope>NUCLEOTIDE SEQUENCE [LARGE SCALE GENOMIC DNA]</scope>
    <source>
        <strain evidence="1 2">W9851</strain>
    </source>
</reference>
<proteinExistence type="predicted"/>
<evidence type="ECO:0000313" key="2">
    <source>
        <dbReference type="Proteomes" id="UP000031364"/>
    </source>
</evidence>
<evidence type="ECO:0000313" key="1">
    <source>
        <dbReference type="EMBL" id="KIA61400.1"/>
    </source>
</evidence>
<evidence type="ECO:0008006" key="3">
    <source>
        <dbReference type="Google" id="ProtNLM"/>
    </source>
</evidence>
<gene>
    <name evidence="1" type="ORF">FG87_31435</name>
</gene>
<accession>A0ABR4Z7S5</accession>
<organism evidence="1 2">
    <name type="scientific">Nocardia vulneris</name>
    <dbReference type="NCBI Taxonomy" id="1141657"/>
    <lineage>
        <taxon>Bacteria</taxon>
        <taxon>Bacillati</taxon>
        <taxon>Actinomycetota</taxon>
        <taxon>Actinomycetes</taxon>
        <taxon>Mycobacteriales</taxon>
        <taxon>Nocardiaceae</taxon>
        <taxon>Nocardia</taxon>
    </lineage>
</organism>
<dbReference type="EMBL" id="JNFP01000046">
    <property type="protein sequence ID" value="KIA61400.1"/>
    <property type="molecule type" value="Genomic_DNA"/>
</dbReference>
<sequence>MACPDGVYLFGDRGARTLRGARAFDWLSRLEPYLNGAFELDELTAALPAAQRSTVEGMVTALHEHGFVTDAQGDLPHQLAEAELRIYAREIAFLACAIDAPEHRFQRHRQARVTVLGSAGTERVVTAVVAAGVRSGWANVRVGMVRQEAELLRAVDAARRDEHQRVFLTPDPDLRDTDVVLHIADTTGELTSFAQRCPEHVALAQLLLGSAEAWITEAGTPAGTSCWKRLRANRKGETAQGPNQWLTGPVPAILAAHLVLGVFRHRTGLAALPAPTPGGPRATRIDLRTLDMTVHRITPTHAVAEHDSHSPTRQDNPIAATPDELLTRAAMLVDEHTGVLSTFGEGDLPQFPLSLCRAVVSDPAQVIPSSDPLPSVTGWGPDQHTARTRTVLRALAVHAWLTAPATSAVDLVTGRTLAPPVRSAGDRANPLATGVAAGLTRSDALEWGLRQQCEALLIERRAEWTARPPLTEGRIPLDDNGIRLMHQLDVVGGETTVLDLSDILGVPAYAVRTAHGHEVVSCATTAPDALHGGLERALLAWQGHPDTCAAAAGTSENPDLLAKALHESGFTAVAVELADELALVHCVRVVLDAA</sequence>
<name>A0ABR4Z7S5_9NOCA</name>
<comment type="caution">
    <text evidence="1">The sequence shown here is derived from an EMBL/GenBank/DDBJ whole genome shotgun (WGS) entry which is preliminary data.</text>
</comment>